<evidence type="ECO:0000313" key="3">
    <source>
        <dbReference type="Proteomes" id="UP000014909"/>
    </source>
</evidence>
<protein>
    <submittedName>
        <fullName evidence="2">Uncharacterized protein</fullName>
    </submittedName>
</protein>
<evidence type="ECO:0000313" key="2">
    <source>
        <dbReference type="EMBL" id="AGP79804.1"/>
    </source>
</evidence>
<accession>S5AKW0</accession>
<evidence type="ECO:0000256" key="1">
    <source>
        <dbReference type="SAM" id="Coils"/>
    </source>
</evidence>
<dbReference type="PATRIC" id="fig|1300253.3.peg.4568"/>
<geneLocation type="plasmid" evidence="2">
    <name>unnamed</name>
</geneLocation>
<sequence length="139" mass="16619">MKQFFSNFFTSEQNEEDVKRAYAILSLSSHILSEADDIEDVYNAYKLFLYAFLTNNLSHILKENVFVKLSKEKFEYSYRSKNLIEQSVLNLKVTKELHEDLQTLLTRIRNSEKEKMNLDEHIDYVFENRVQFVSYARNL</sequence>
<dbReference type="AlphaFoldDB" id="S5AKW0"/>
<name>S5AKW0_9ALTE</name>
<proteinExistence type="predicted"/>
<dbReference type="BioCyc" id="AMAC1300253:G12YX-3451-MONOMER"/>
<feature type="coiled-coil region" evidence="1">
    <location>
        <begin position="94"/>
        <end position="121"/>
    </location>
</feature>
<organism evidence="2 3">
    <name type="scientific">Alteromonas mediterranea 615</name>
    <dbReference type="NCBI Taxonomy" id="1300253"/>
    <lineage>
        <taxon>Bacteria</taxon>
        <taxon>Pseudomonadati</taxon>
        <taxon>Pseudomonadota</taxon>
        <taxon>Gammaproteobacteria</taxon>
        <taxon>Alteromonadales</taxon>
        <taxon>Alteromonadaceae</taxon>
        <taxon>Alteromonas/Salinimonas group</taxon>
        <taxon>Alteromonas</taxon>
    </lineage>
</organism>
<dbReference type="EMBL" id="CP004847">
    <property type="protein sequence ID" value="AGP79804.1"/>
    <property type="molecule type" value="Genomic_DNA"/>
</dbReference>
<gene>
    <name evidence="2" type="ORF">I633_21886</name>
</gene>
<reference evidence="2 3" key="1">
    <citation type="journal article" date="2013" name="Genome Biol. Evol.">
        <title>Genomic Diversity of "Deep Ecotype" Alteromonas macleodii Isolates: Evidence for Pan-Mediterranean Clonal Frames.</title>
        <authorList>
            <person name="Lopez-Perez M."/>
            <person name="Gonzaga A."/>
            <person name="Rodriguez-Valera F."/>
        </authorList>
    </citation>
    <scope>NUCLEOTIDE SEQUENCE [LARGE SCALE GENOMIC DNA]</scope>
    <source>
        <strain evidence="3">'English Channel 615'</strain>
        <plasmid evidence="3">Plasmid</plasmid>
    </source>
</reference>
<keyword evidence="1" id="KW-0175">Coiled coil</keyword>
<keyword evidence="2" id="KW-0614">Plasmid</keyword>
<dbReference type="Proteomes" id="UP000014909">
    <property type="component" value="Plasmid unnamed"/>
</dbReference>
<dbReference type="KEGG" id="amh:I633_21886"/>
<dbReference type="HOGENOM" id="CLU_1840908_0_0_6"/>